<comment type="caution">
    <text evidence="2">The sequence shown here is derived from an EMBL/GenBank/DDBJ whole genome shotgun (WGS) entry which is preliminary data.</text>
</comment>
<keyword evidence="3" id="KW-1185">Reference proteome</keyword>
<dbReference type="InterPro" id="IPR047808">
    <property type="entry name" value="CueP-like"/>
</dbReference>
<dbReference type="AlphaFoldDB" id="A0A2W5WML9"/>
<dbReference type="PROSITE" id="PS51257">
    <property type="entry name" value="PROKAR_LIPOPROTEIN"/>
    <property type="match status" value="1"/>
</dbReference>
<dbReference type="Proteomes" id="UP000248783">
    <property type="component" value="Unassembled WGS sequence"/>
</dbReference>
<dbReference type="EMBL" id="QKWH01000010">
    <property type="protein sequence ID" value="PZR52440.1"/>
    <property type="molecule type" value="Genomic_DNA"/>
</dbReference>
<dbReference type="Gene3D" id="2.60.40.3700">
    <property type="match status" value="1"/>
</dbReference>
<sequence length="196" mass="20998">MRRLAPGASIAIVLLLAGCASHEAPAADAADDQQATVASEILVDHGLSGLDGREMIDRLDRVPVDDRDPGLMASVRADELQLTDEEGRSTTLPLVGDEFYLSVAPYVSATHDCYYHSLTTCRGELGGKDVELTVASADGEVLVERTGRTFDNGFLGLWLPRDIDATLTVTYDDKTATGPISTRADDPTCLTTMRLT</sequence>
<proteinExistence type="predicted"/>
<dbReference type="NCBIfam" id="NF038094">
    <property type="entry name" value="CueP_fam"/>
    <property type="match status" value="1"/>
</dbReference>
<organism evidence="2 3">
    <name type="scientific">Xylanimonas oleitrophica</name>
    <dbReference type="NCBI Taxonomy" id="2607479"/>
    <lineage>
        <taxon>Bacteria</taxon>
        <taxon>Bacillati</taxon>
        <taxon>Actinomycetota</taxon>
        <taxon>Actinomycetes</taxon>
        <taxon>Micrococcales</taxon>
        <taxon>Promicromonosporaceae</taxon>
        <taxon>Xylanimonas</taxon>
    </lineage>
</organism>
<dbReference type="Pfam" id="PF21172">
    <property type="entry name" value="CueP"/>
    <property type="match status" value="1"/>
</dbReference>
<evidence type="ECO:0000313" key="3">
    <source>
        <dbReference type="Proteomes" id="UP000248783"/>
    </source>
</evidence>
<evidence type="ECO:0008006" key="4">
    <source>
        <dbReference type="Google" id="ProtNLM"/>
    </source>
</evidence>
<accession>A0A2W5WML9</accession>
<reference evidence="2 3" key="1">
    <citation type="submission" date="2018-06" db="EMBL/GenBank/DDBJ databases">
        <title>Whole genome sequencing of a novel hydrocarbon degrading bacterial strain, PW21 isolated from oil contaminated produced water sample.</title>
        <authorList>
            <person name="Nagkirti P."/>
            <person name="Shaikh A."/>
            <person name="Gowdaman V."/>
            <person name="Engineer A.E."/>
            <person name="Dagar S."/>
            <person name="Dhakephalkar P.K."/>
        </authorList>
    </citation>
    <scope>NUCLEOTIDE SEQUENCE [LARGE SCALE GENOMIC DNA]</scope>
    <source>
        <strain evidence="2 3">PW21</strain>
    </source>
</reference>
<protein>
    <recommendedName>
        <fullName evidence="4">CueP family metal-binding protein</fullName>
    </recommendedName>
</protein>
<dbReference type="RefSeq" id="WP_111251552.1">
    <property type="nucleotide sequence ID" value="NZ_QKWH01000010.1"/>
</dbReference>
<name>A0A2W5WML9_9MICO</name>
<evidence type="ECO:0000313" key="2">
    <source>
        <dbReference type="EMBL" id="PZR52440.1"/>
    </source>
</evidence>
<feature type="signal peptide" evidence="1">
    <location>
        <begin position="1"/>
        <end position="26"/>
    </location>
</feature>
<feature type="chain" id="PRO_5038598421" description="CueP family metal-binding protein" evidence="1">
    <location>
        <begin position="27"/>
        <end position="196"/>
    </location>
</feature>
<evidence type="ECO:0000256" key="1">
    <source>
        <dbReference type="SAM" id="SignalP"/>
    </source>
</evidence>
<keyword evidence="1" id="KW-0732">Signal</keyword>
<gene>
    <name evidence="2" type="ORF">DNL40_12305</name>
</gene>